<proteinExistence type="predicted"/>
<protein>
    <recommendedName>
        <fullName evidence="2">PDZ domain-containing protein</fullName>
    </recommendedName>
</protein>
<feature type="compositionally biased region" description="Polar residues" evidence="1">
    <location>
        <begin position="75"/>
        <end position="91"/>
    </location>
</feature>
<name>A0AAW2HXD3_9NEOP</name>
<dbReference type="PROSITE" id="PS50106">
    <property type="entry name" value="PDZ"/>
    <property type="match status" value="3"/>
</dbReference>
<dbReference type="InterPro" id="IPR001478">
    <property type="entry name" value="PDZ"/>
</dbReference>
<feature type="compositionally biased region" description="Polar residues" evidence="1">
    <location>
        <begin position="698"/>
        <end position="713"/>
    </location>
</feature>
<feature type="compositionally biased region" description="Basic and acidic residues" evidence="1">
    <location>
        <begin position="762"/>
        <end position="784"/>
    </location>
</feature>
<gene>
    <name evidence="3" type="ORF">PYX00_002652</name>
</gene>
<sequence>MAACRSRIPVPGARRGQPPELRLCLRKPTDWRVSLTAAASSTSIAIPDIKLRDQFGRILIDTSVPQKHSDRVSYRSGNASRKTNIPVTTKTKPAIEQRSGRPDGKETSAEAKRQQQQQQPSQREGNSGAKTRFPKRSEKRNGCSGRGGSYGGSDPVSRKSPLAEKGDCFPEEGSRFSRGASEIARGSCGRKGRHDPAAGARDSKRRFVSCNRPGMGSNVSRHSGKGLSGRRTQSSGNLCNGAKILAPSVGRILNSCGAGGVSNRDRNKFCGSLPNHLDEKEVRSGECTPESLYGVNNNYGEVYIRPSRGKNVELLFHKLVPQQQDFSGGDQGYGSERSPEDELPPPLPTSEPPSRQYSTIRRNGQFPFVTKENTYEARLEKGSRGLGLSVTGGVDTAEKYPGLIRIKRIFPNQPAWECQMLQVGDIILAANGVPLTGLTNYEALEVLRTTPNDVVLKVCRPPSDVFSMPPPSSGEPPPPPRRDPAHVISSSQLNASGMLPLPQLIAEPYEFEIVLKKVNGSLGFMLRKEDESVLGHCVRALVREPALSDGRIRPGDKIVTVNGVDISPMSHEEAVMYLRQCGEEVRLRLYRDPAQTPVSALSPTESYKTFRPKPVLRKEAMDMLCDLAVKKLSPSDSSSSSGRSRLRGSSPGSSPLRRKLKKSPTEDGDDRPQRPNFLDLCGDGSLGRGAEEDADSVLTATSGSEVTRTTVGSATRACVSSDECNSEDGALPAEPASMPPLTSSSSGFSYKNPAYQSAHPVVHSEAESSGERLSDQDIPDRTFDDGGGSHGLLKWKGVLFTPEDDVDVVARDQKPKHSKEALSEDGELVTVELCRGWNSRLGFSLQSSGSGTCISAIYADSVAAKDGRLQPGDRVIMINDENTEDMATSDVIDLCRKIRGSIAITVRRKREDKS</sequence>
<dbReference type="EMBL" id="JARGDH010000002">
    <property type="protein sequence ID" value="KAL0274553.1"/>
    <property type="molecule type" value="Genomic_DNA"/>
</dbReference>
<evidence type="ECO:0000313" key="3">
    <source>
        <dbReference type="EMBL" id="KAL0274553.1"/>
    </source>
</evidence>
<feature type="compositionally biased region" description="Polar residues" evidence="1">
    <location>
        <begin position="120"/>
        <end position="129"/>
    </location>
</feature>
<feature type="domain" description="PDZ" evidence="2">
    <location>
        <begin position="512"/>
        <end position="593"/>
    </location>
</feature>
<dbReference type="Gene3D" id="2.30.42.10">
    <property type="match status" value="3"/>
</dbReference>
<feature type="region of interest" description="Disordered" evidence="1">
    <location>
        <begin position="66"/>
        <end position="234"/>
    </location>
</feature>
<feature type="region of interest" description="Disordered" evidence="1">
    <location>
        <begin position="632"/>
        <end position="786"/>
    </location>
</feature>
<feature type="compositionally biased region" description="Low complexity" evidence="1">
    <location>
        <begin position="632"/>
        <end position="655"/>
    </location>
</feature>
<dbReference type="PANTHER" id="PTHR46900:SF4">
    <property type="entry name" value="FERM AND PDZ DOMAIN CONTAINING 2"/>
    <property type="match status" value="1"/>
</dbReference>
<accession>A0AAW2HXD3</accession>
<feature type="region of interest" description="Disordered" evidence="1">
    <location>
        <begin position="325"/>
        <end position="357"/>
    </location>
</feature>
<dbReference type="InterPro" id="IPR036034">
    <property type="entry name" value="PDZ_sf"/>
</dbReference>
<dbReference type="InterPro" id="IPR052074">
    <property type="entry name" value="NonRcpt_TyrProt_Phosphatase"/>
</dbReference>
<dbReference type="AlphaFoldDB" id="A0AAW2HXD3"/>
<feature type="compositionally biased region" description="Basic and acidic residues" evidence="1">
    <location>
        <begin position="161"/>
        <end position="175"/>
    </location>
</feature>
<feature type="domain" description="PDZ" evidence="2">
    <location>
        <begin position="830"/>
        <end position="910"/>
    </location>
</feature>
<feature type="compositionally biased region" description="Polar residues" evidence="1">
    <location>
        <begin position="740"/>
        <end position="749"/>
    </location>
</feature>
<feature type="compositionally biased region" description="Pro residues" evidence="1">
    <location>
        <begin position="468"/>
        <end position="479"/>
    </location>
</feature>
<feature type="domain" description="PDZ" evidence="2">
    <location>
        <begin position="376"/>
        <end position="462"/>
    </location>
</feature>
<dbReference type="SUPFAM" id="SSF50156">
    <property type="entry name" value="PDZ domain-like"/>
    <property type="match status" value="3"/>
</dbReference>
<dbReference type="Pfam" id="PF00595">
    <property type="entry name" value="PDZ"/>
    <property type="match status" value="3"/>
</dbReference>
<organism evidence="3">
    <name type="scientific">Menopon gallinae</name>
    <name type="common">poultry shaft louse</name>
    <dbReference type="NCBI Taxonomy" id="328185"/>
    <lineage>
        <taxon>Eukaryota</taxon>
        <taxon>Metazoa</taxon>
        <taxon>Ecdysozoa</taxon>
        <taxon>Arthropoda</taxon>
        <taxon>Hexapoda</taxon>
        <taxon>Insecta</taxon>
        <taxon>Pterygota</taxon>
        <taxon>Neoptera</taxon>
        <taxon>Paraneoptera</taxon>
        <taxon>Psocodea</taxon>
        <taxon>Troctomorpha</taxon>
        <taxon>Phthiraptera</taxon>
        <taxon>Amblycera</taxon>
        <taxon>Menoponidae</taxon>
        <taxon>Menopon</taxon>
    </lineage>
</organism>
<dbReference type="CDD" id="cd00136">
    <property type="entry name" value="PDZ_canonical"/>
    <property type="match status" value="1"/>
</dbReference>
<evidence type="ECO:0000256" key="1">
    <source>
        <dbReference type="SAM" id="MobiDB-lite"/>
    </source>
</evidence>
<feature type="region of interest" description="Disordered" evidence="1">
    <location>
        <begin position="465"/>
        <end position="484"/>
    </location>
</feature>
<reference evidence="3" key="1">
    <citation type="journal article" date="2024" name="Gigascience">
        <title>Chromosome-level genome of the poultry shaft louse Menopon gallinae provides insight into the host-switching and adaptive evolution of parasitic lice.</title>
        <authorList>
            <person name="Xu Y."/>
            <person name="Ma L."/>
            <person name="Liu S."/>
            <person name="Liang Y."/>
            <person name="Liu Q."/>
            <person name="He Z."/>
            <person name="Tian L."/>
            <person name="Duan Y."/>
            <person name="Cai W."/>
            <person name="Li H."/>
            <person name="Song F."/>
        </authorList>
    </citation>
    <scope>NUCLEOTIDE SEQUENCE</scope>
    <source>
        <strain evidence="3">Cailab_2023a</strain>
    </source>
</reference>
<dbReference type="SMART" id="SM00228">
    <property type="entry name" value="PDZ"/>
    <property type="match status" value="3"/>
</dbReference>
<dbReference type="PANTHER" id="PTHR46900">
    <property type="entry name" value="TYROSINE-PROTEIN PHOSPHATASE NON-RECEPTOR TYPE 13"/>
    <property type="match status" value="1"/>
</dbReference>
<comment type="caution">
    <text evidence="3">The sequence shown here is derived from an EMBL/GenBank/DDBJ whole genome shotgun (WGS) entry which is preliminary data.</text>
</comment>
<feature type="compositionally biased region" description="Basic and acidic residues" evidence="1">
    <location>
        <begin position="93"/>
        <end position="113"/>
    </location>
</feature>
<evidence type="ECO:0000259" key="2">
    <source>
        <dbReference type="PROSITE" id="PS50106"/>
    </source>
</evidence>